<dbReference type="PRINTS" id="PR00701">
    <property type="entry name" value="60KDINNERMP"/>
</dbReference>
<keyword evidence="13" id="KW-1185">Reference proteome</keyword>
<feature type="transmembrane region" description="Helical" evidence="10">
    <location>
        <begin position="95"/>
        <end position="116"/>
    </location>
</feature>
<evidence type="ECO:0000256" key="7">
    <source>
        <dbReference type="ARBA" id="ARBA00023136"/>
    </source>
</evidence>
<comment type="caution">
    <text evidence="12">The sequence shown here is derived from an EMBL/GenBank/DDBJ whole genome shotgun (WGS) entry which is preliminary data.</text>
</comment>
<protein>
    <submittedName>
        <fullName evidence="12">Membrane protein insertase YidC</fullName>
    </submittedName>
</protein>
<dbReference type="InterPro" id="IPR047196">
    <property type="entry name" value="YidC_ALB_C"/>
</dbReference>
<evidence type="ECO:0000256" key="1">
    <source>
        <dbReference type="ARBA" id="ARBA00004651"/>
    </source>
</evidence>
<evidence type="ECO:0000256" key="9">
    <source>
        <dbReference type="RuleBase" id="RU003945"/>
    </source>
</evidence>
<comment type="subcellular location">
    <subcellularLocation>
        <location evidence="1">Cell membrane</location>
        <topology evidence="1">Multi-pass membrane protein</topology>
    </subcellularLocation>
    <subcellularLocation>
        <location evidence="9">Membrane</location>
        <topology evidence="9">Multi-pass membrane protein</topology>
    </subcellularLocation>
</comment>
<evidence type="ECO:0000259" key="11">
    <source>
        <dbReference type="Pfam" id="PF02096"/>
    </source>
</evidence>
<gene>
    <name evidence="12" type="primary">yidC</name>
    <name evidence="12" type="ORF">P8V03_16640</name>
</gene>
<reference evidence="12 13" key="1">
    <citation type="submission" date="2023-04" db="EMBL/GenBank/DDBJ databases">
        <title>Clostridium tannerae sp. nov., isolated from the fecal material of an alpaca.</title>
        <authorList>
            <person name="Miller S."/>
            <person name="Hendry M."/>
            <person name="King J."/>
            <person name="Sankaranarayanan K."/>
            <person name="Lawson P.A."/>
        </authorList>
    </citation>
    <scope>NUCLEOTIDE SEQUENCE [LARGE SCALE GENOMIC DNA]</scope>
    <source>
        <strain evidence="12 13">A1-XYC3</strain>
    </source>
</reference>
<evidence type="ECO:0000256" key="2">
    <source>
        <dbReference type="ARBA" id="ARBA00022448"/>
    </source>
</evidence>
<sequence length="219" mass="24868">MQYLNNAFVQFFEFVHQGVFSLFPSKNVSYGIAIILMTLIIRLILLPLNIKQMKSSLVMNELQPETKKIQDKYKNDPQKAQQEIMKMYKERGANPLSGCLPMLIQWPIFIALYYVFNNLHGISGVHFLWIKDLASRDILLAILSGATTYFSGKLMMPSGNSAQAKQSATMNISMSIFMIFISWSLKSALVLYWVVNNLIQIAQTLVMKKVDINKGSSKA</sequence>
<accession>A0ABU4JXA7</accession>
<feature type="transmembrane region" description="Helical" evidence="10">
    <location>
        <begin position="176"/>
        <end position="195"/>
    </location>
</feature>
<keyword evidence="3" id="KW-1003">Cell membrane</keyword>
<keyword evidence="8" id="KW-0143">Chaperone</keyword>
<dbReference type="Pfam" id="PF02096">
    <property type="entry name" value="60KD_IMP"/>
    <property type="match status" value="1"/>
</dbReference>
<feature type="transmembrane region" description="Helical" evidence="10">
    <location>
        <begin position="28"/>
        <end position="50"/>
    </location>
</feature>
<keyword evidence="6 10" id="KW-1133">Transmembrane helix</keyword>
<comment type="similarity">
    <text evidence="9">Belongs to the OXA1/ALB3/YidC family.</text>
</comment>
<name>A0ABU4JXA7_9CLOT</name>
<evidence type="ECO:0000256" key="8">
    <source>
        <dbReference type="ARBA" id="ARBA00023186"/>
    </source>
</evidence>
<dbReference type="RefSeq" id="WP_318799031.1">
    <property type="nucleotide sequence ID" value="NZ_JARUJP010000028.1"/>
</dbReference>
<organism evidence="12 13">
    <name type="scientific">Clostridium tanneri</name>
    <dbReference type="NCBI Taxonomy" id="3037988"/>
    <lineage>
        <taxon>Bacteria</taxon>
        <taxon>Bacillati</taxon>
        <taxon>Bacillota</taxon>
        <taxon>Clostridia</taxon>
        <taxon>Eubacteriales</taxon>
        <taxon>Clostridiaceae</taxon>
        <taxon>Clostridium</taxon>
    </lineage>
</organism>
<dbReference type="PANTHER" id="PTHR12428:SF65">
    <property type="entry name" value="CYTOCHROME C OXIDASE ASSEMBLY PROTEIN COX18, MITOCHONDRIAL"/>
    <property type="match status" value="1"/>
</dbReference>
<dbReference type="InterPro" id="IPR028055">
    <property type="entry name" value="YidC/Oxa/ALB_C"/>
</dbReference>
<keyword evidence="7 10" id="KW-0472">Membrane</keyword>
<proteinExistence type="inferred from homology"/>
<evidence type="ECO:0000256" key="3">
    <source>
        <dbReference type="ARBA" id="ARBA00022475"/>
    </source>
</evidence>
<evidence type="ECO:0000256" key="5">
    <source>
        <dbReference type="ARBA" id="ARBA00022927"/>
    </source>
</evidence>
<keyword evidence="2" id="KW-0813">Transport</keyword>
<evidence type="ECO:0000256" key="6">
    <source>
        <dbReference type="ARBA" id="ARBA00022989"/>
    </source>
</evidence>
<dbReference type="Proteomes" id="UP001281656">
    <property type="component" value="Unassembled WGS sequence"/>
</dbReference>
<evidence type="ECO:0000256" key="10">
    <source>
        <dbReference type="SAM" id="Phobius"/>
    </source>
</evidence>
<dbReference type="PANTHER" id="PTHR12428">
    <property type="entry name" value="OXA1"/>
    <property type="match status" value="1"/>
</dbReference>
<feature type="domain" description="Membrane insertase YidC/Oxa/ALB C-terminal" evidence="11">
    <location>
        <begin position="30"/>
        <end position="209"/>
    </location>
</feature>
<dbReference type="CDD" id="cd20070">
    <property type="entry name" value="5TM_YidC_Alb3"/>
    <property type="match status" value="1"/>
</dbReference>
<evidence type="ECO:0000313" key="13">
    <source>
        <dbReference type="Proteomes" id="UP001281656"/>
    </source>
</evidence>
<evidence type="ECO:0000256" key="4">
    <source>
        <dbReference type="ARBA" id="ARBA00022692"/>
    </source>
</evidence>
<evidence type="ECO:0000313" key="12">
    <source>
        <dbReference type="EMBL" id="MDW8802775.1"/>
    </source>
</evidence>
<dbReference type="InterPro" id="IPR001708">
    <property type="entry name" value="YidC/ALB3/OXA1/COX18"/>
</dbReference>
<keyword evidence="5" id="KW-0653">Protein transport</keyword>
<dbReference type="EMBL" id="JARUJP010000028">
    <property type="protein sequence ID" value="MDW8802775.1"/>
    <property type="molecule type" value="Genomic_DNA"/>
</dbReference>
<dbReference type="NCBIfam" id="TIGR03592">
    <property type="entry name" value="yidC_oxa1_cterm"/>
    <property type="match status" value="1"/>
</dbReference>
<keyword evidence="4 9" id="KW-0812">Transmembrane</keyword>